<sequence length="74" mass="8498">MHTVNSFVRCSWLNSQARLVYRLSRCRRTFKCTDTPAPSIRVPLGPYPIRCDGLPRSTCVYCPSNACVHRARVR</sequence>
<evidence type="ECO:0000313" key="2">
    <source>
        <dbReference type="Proteomes" id="UP000053097"/>
    </source>
</evidence>
<dbReference type="Proteomes" id="UP000053097">
    <property type="component" value="Unassembled WGS sequence"/>
</dbReference>
<gene>
    <name evidence="1" type="ORF">X777_06829</name>
</gene>
<proteinExistence type="predicted"/>
<dbReference type="AlphaFoldDB" id="A0A026WCC6"/>
<dbReference type="EMBL" id="KK107274">
    <property type="protein sequence ID" value="EZA53722.1"/>
    <property type="molecule type" value="Genomic_DNA"/>
</dbReference>
<evidence type="ECO:0000313" key="1">
    <source>
        <dbReference type="EMBL" id="EZA53722.1"/>
    </source>
</evidence>
<name>A0A026WCC6_OOCBI</name>
<accession>A0A026WCC6</accession>
<reference evidence="1 2" key="1">
    <citation type="journal article" date="2014" name="Curr. Biol.">
        <title>The genome of the clonal raider ant Cerapachys biroi.</title>
        <authorList>
            <person name="Oxley P.R."/>
            <person name="Ji L."/>
            <person name="Fetter-Pruneda I."/>
            <person name="McKenzie S.K."/>
            <person name="Li C."/>
            <person name="Hu H."/>
            <person name="Zhang G."/>
            <person name="Kronauer D.J."/>
        </authorList>
    </citation>
    <scope>NUCLEOTIDE SEQUENCE [LARGE SCALE GENOMIC DNA]</scope>
</reference>
<protein>
    <submittedName>
        <fullName evidence="1">Uncharacterized protein</fullName>
    </submittedName>
</protein>
<keyword evidence="2" id="KW-1185">Reference proteome</keyword>
<organism evidence="1 2">
    <name type="scientific">Ooceraea biroi</name>
    <name type="common">Clonal raider ant</name>
    <name type="synonym">Cerapachys biroi</name>
    <dbReference type="NCBI Taxonomy" id="2015173"/>
    <lineage>
        <taxon>Eukaryota</taxon>
        <taxon>Metazoa</taxon>
        <taxon>Ecdysozoa</taxon>
        <taxon>Arthropoda</taxon>
        <taxon>Hexapoda</taxon>
        <taxon>Insecta</taxon>
        <taxon>Pterygota</taxon>
        <taxon>Neoptera</taxon>
        <taxon>Endopterygota</taxon>
        <taxon>Hymenoptera</taxon>
        <taxon>Apocrita</taxon>
        <taxon>Aculeata</taxon>
        <taxon>Formicoidea</taxon>
        <taxon>Formicidae</taxon>
        <taxon>Dorylinae</taxon>
        <taxon>Ooceraea</taxon>
    </lineage>
</organism>